<sequence>MAITTTYDYNDGVNRKSLRQQFHHTASMIGPIPWLIGDDFNIFVVLQESFDFDTLGQYSSSEMIDFQDCLSALALSNHLYYGPLFTWTNKFRSLPECSSASESDSS</sequence>
<reference evidence="1 2" key="1">
    <citation type="journal article" date="2024" name="G3 (Bethesda)">
        <title>Genome assembly of Hibiscus sabdariffa L. provides insights into metabolisms of medicinal natural products.</title>
        <authorList>
            <person name="Kim T."/>
        </authorList>
    </citation>
    <scope>NUCLEOTIDE SEQUENCE [LARGE SCALE GENOMIC DNA]</scope>
    <source>
        <strain evidence="1">TK-2024</strain>
        <tissue evidence="1">Old leaves</tissue>
    </source>
</reference>
<accession>A0ABR1ZN45</accession>
<protein>
    <submittedName>
        <fullName evidence="1">Uncharacterized protein</fullName>
    </submittedName>
</protein>
<proteinExistence type="predicted"/>
<comment type="caution">
    <text evidence="1">The sequence shown here is derived from an EMBL/GenBank/DDBJ whole genome shotgun (WGS) entry which is preliminary data.</text>
</comment>
<dbReference type="Proteomes" id="UP001472677">
    <property type="component" value="Unassembled WGS sequence"/>
</dbReference>
<evidence type="ECO:0000313" key="2">
    <source>
        <dbReference type="Proteomes" id="UP001472677"/>
    </source>
</evidence>
<name>A0ABR1ZN45_9ROSI</name>
<organism evidence="1 2">
    <name type="scientific">Hibiscus sabdariffa</name>
    <name type="common">roselle</name>
    <dbReference type="NCBI Taxonomy" id="183260"/>
    <lineage>
        <taxon>Eukaryota</taxon>
        <taxon>Viridiplantae</taxon>
        <taxon>Streptophyta</taxon>
        <taxon>Embryophyta</taxon>
        <taxon>Tracheophyta</taxon>
        <taxon>Spermatophyta</taxon>
        <taxon>Magnoliopsida</taxon>
        <taxon>eudicotyledons</taxon>
        <taxon>Gunneridae</taxon>
        <taxon>Pentapetalae</taxon>
        <taxon>rosids</taxon>
        <taxon>malvids</taxon>
        <taxon>Malvales</taxon>
        <taxon>Malvaceae</taxon>
        <taxon>Malvoideae</taxon>
        <taxon>Hibiscus</taxon>
    </lineage>
</organism>
<evidence type="ECO:0000313" key="1">
    <source>
        <dbReference type="EMBL" id="KAK8482060.1"/>
    </source>
</evidence>
<gene>
    <name evidence="1" type="ORF">V6N12_073974</name>
</gene>
<dbReference type="EMBL" id="JBBPBM010001774">
    <property type="protein sequence ID" value="KAK8482060.1"/>
    <property type="molecule type" value="Genomic_DNA"/>
</dbReference>
<keyword evidence="2" id="KW-1185">Reference proteome</keyword>